<name>A0A1M4MWW4_9RHOB</name>
<gene>
    <name evidence="2" type="ORF">KARMA_0358</name>
</gene>
<sequence length="277" mass="29162">MTSRDAIHHPGPPSPEPYSVARGTARQVRVTLPKGAVLMQAVSDAMDAAGCDSGVMVVDGLKMGPFDFVMPGPSNDGVHAAWYSATHSRRSGHIQAGTAIVGRKDGAWWLHCHAIWTSETGTEIGHLLPDAVTLSDDCDVTLIAFKGGVFDVSMNAETLFPIFHPTGGEAKGNAFIAKVSPHADIHGTISAMTQEAGFTRATVYGIGSLIGAGFEDSPPMASPISEVLIDPQARWNRTLSLPMRCVDPAGNKFGGTITPGQSPVCVTFELLVMADPE</sequence>
<evidence type="ECO:0000256" key="1">
    <source>
        <dbReference type="SAM" id="MobiDB-lite"/>
    </source>
</evidence>
<organism evidence="2 3">
    <name type="scientific">Donghicola eburneus</name>
    <dbReference type="NCBI Taxonomy" id="393278"/>
    <lineage>
        <taxon>Bacteria</taxon>
        <taxon>Pseudomonadati</taxon>
        <taxon>Pseudomonadota</taxon>
        <taxon>Alphaproteobacteria</taxon>
        <taxon>Rhodobacterales</taxon>
        <taxon>Roseobacteraceae</taxon>
        <taxon>Donghicola</taxon>
    </lineage>
</organism>
<feature type="region of interest" description="Disordered" evidence="1">
    <location>
        <begin position="1"/>
        <end position="22"/>
    </location>
</feature>
<keyword evidence="3" id="KW-1185">Reference proteome</keyword>
<protein>
    <recommendedName>
        <fullName evidence="4">PPC domain-containing protein</fullName>
    </recommendedName>
</protein>
<evidence type="ECO:0000313" key="3">
    <source>
        <dbReference type="Proteomes" id="UP000184085"/>
    </source>
</evidence>
<dbReference type="Proteomes" id="UP000184085">
    <property type="component" value="Unassembled WGS sequence"/>
</dbReference>
<dbReference type="RefSeq" id="WP_072703112.1">
    <property type="nucleotide sequence ID" value="NZ_FMJB01000015.1"/>
</dbReference>
<accession>A0A1M4MWW4</accession>
<reference evidence="3" key="1">
    <citation type="submission" date="2016-09" db="EMBL/GenBank/DDBJ databases">
        <authorList>
            <person name="Wibberg D."/>
        </authorList>
    </citation>
    <scope>NUCLEOTIDE SEQUENCE [LARGE SCALE GENOMIC DNA]</scope>
</reference>
<evidence type="ECO:0000313" key="2">
    <source>
        <dbReference type="EMBL" id="SCM66185.1"/>
    </source>
</evidence>
<dbReference type="AlphaFoldDB" id="A0A1M4MWW4"/>
<dbReference type="EMBL" id="FMJB01000015">
    <property type="protein sequence ID" value="SCM66185.1"/>
    <property type="molecule type" value="Genomic_DNA"/>
</dbReference>
<proteinExistence type="predicted"/>
<dbReference type="Gene3D" id="3.30.1330.80">
    <property type="entry name" value="Hypothetical protein, similar to alpha- acetolactate decarboxylase, domain 2"/>
    <property type="match status" value="1"/>
</dbReference>
<dbReference type="SUPFAM" id="SSF117856">
    <property type="entry name" value="AF0104/ALDC/Ptd012-like"/>
    <property type="match status" value="2"/>
</dbReference>
<evidence type="ECO:0008006" key="4">
    <source>
        <dbReference type="Google" id="ProtNLM"/>
    </source>
</evidence>